<feature type="non-terminal residue" evidence="6">
    <location>
        <position position="1"/>
    </location>
</feature>
<evidence type="ECO:0000256" key="5">
    <source>
        <dbReference type="ARBA" id="ARBA00034865"/>
    </source>
</evidence>
<name>A0A8J9X5Q7_PHATR</name>
<dbReference type="EMBL" id="OU594945">
    <property type="protein sequence ID" value="CAG9289655.1"/>
    <property type="molecule type" value="Genomic_DNA"/>
</dbReference>
<dbReference type="AlphaFoldDB" id="A0A8J9X5Q7"/>
<dbReference type="PANTHER" id="PTHR46126">
    <property type="entry name" value="DYNACTIN SUBUNIT 5"/>
    <property type="match status" value="1"/>
</dbReference>
<keyword evidence="2" id="KW-0963">Cytoplasm</keyword>
<comment type="similarity">
    <text evidence="4">Belongs to the dynactin subunits 5/6 family. Dynactin subunit 5 subfamily.</text>
</comment>
<feature type="non-terminal residue" evidence="6">
    <location>
        <position position="137"/>
    </location>
</feature>
<dbReference type="Pfam" id="PF21711">
    <property type="entry name" value="DCTN5"/>
    <property type="match status" value="1"/>
</dbReference>
<dbReference type="PANTHER" id="PTHR46126:SF1">
    <property type="entry name" value="DYNACTIN SUBUNIT 5"/>
    <property type="match status" value="1"/>
</dbReference>
<reference evidence="6" key="1">
    <citation type="submission" date="2022-02" db="EMBL/GenBank/DDBJ databases">
        <authorList>
            <person name="Giguere J D."/>
        </authorList>
    </citation>
    <scope>NUCLEOTIDE SEQUENCE</scope>
    <source>
        <strain evidence="6">CCAP 1055/1</strain>
    </source>
</reference>
<dbReference type="GO" id="GO:0005869">
    <property type="term" value="C:dynactin complex"/>
    <property type="evidence" value="ECO:0007669"/>
    <property type="project" value="TreeGrafter"/>
</dbReference>
<evidence type="ECO:0000256" key="4">
    <source>
        <dbReference type="ARBA" id="ARBA00034706"/>
    </source>
</evidence>
<sequence>YIKTTTHNHISRSATIHGSRQVEIKGRTVLEAETAIHGDLALVRIGRYVYVESGTTLRPAPQPQLMIPIDSSTTYIPMIIGSHTIIGSNCMIQAAAIGSFCCIGNNVTIGERVIVKDCCVIADNVTLGPDTVIPPFT</sequence>
<dbReference type="InterPro" id="IPR011004">
    <property type="entry name" value="Trimer_LpxA-like_sf"/>
</dbReference>
<keyword evidence="3" id="KW-0206">Cytoskeleton</keyword>
<evidence type="ECO:0000313" key="6">
    <source>
        <dbReference type="EMBL" id="CAG9289655.1"/>
    </source>
</evidence>
<evidence type="ECO:0000256" key="1">
    <source>
        <dbReference type="ARBA" id="ARBA00004245"/>
    </source>
</evidence>
<dbReference type="Gene3D" id="2.160.10.10">
    <property type="entry name" value="Hexapeptide repeat proteins"/>
    <property type="match status" value="1"/>
</dbReference>
<gene>
    <name evidence="6" type="ORF">PTTT1_LOCUS42327</name>
</gene>
<evidence type="ECO:0000256" key="3">
    <source>
        <dbReference type="ARBA" id="ARBA00023212"/>
    </source>
</evidence>
<proteinExistence type="inferred from homology"/>
<dbReference type="SUPFAM" id="SSF51161">
    <property type="entry name" value="Trimeric LpxA-like enzymes"/>
    <property type="match status" value="1"/>
</dbReference>
<comment type="subcellular location">
    <subcellularLocation>
        <location evidence="1">Cytoplasm</location>
        <location evidence="1">Cytoskeleton</location>
    </subcellularLocation>
</comment>
<protein>
    <recommendedName>
        <fullName evidence="5">Dynactin subunit 5</fullName>
    </recommendedName>
</protein>
<evidence type="ECO:0000256" key="2">
    <source>
        <dbReference type="ARBA" id="ARBA00022490"/>
    </source>
</evidence>
<organism evidence="6">
    <name type="scientific">Phaeodactylum tricornutum</name>
    <name type="common">Diatom</name>
    <dbReference type="NCBI Taxonomy" id="2850"/>
    <lineage>
        <taxon>Eukaryota</taxon>
        <taxon>Sar</taxon>
        <taxon>Stramenopiles</taxon>
        <taxon>Ochrophyta</taxon>
        <taxon>Bacillariophyta</taxon>
        <taxon>Bacillariophyceae</taxon>
        <taxon>Bacillariophycidae</taxon>
        <taxon>Naviculales</taxon>
        <taxon>Phaeodactylaceae</taxon>
        <taxon>Phaeodactylum</taxon>
    </lineage>
</organism>
<dbReference type="InterPro" id="IPR047125">
    <property type="entry name" value="DCTN5"/>
</dbReference>
<dbReference type="Proteomes" id="UP000836788">
    <property type="component" value="Chromosome 4"/>
</dbReference>
<accession>A0A8J9X5Q7</accession>